<comment type="caution">
    <text evidence="7">The sequence shown here is derived from an EMBL/GenBank/DDBJ whole genome shotgun (WGS) entry which is preliminary data.</text>
</comment>
<keyword evidence="8" id="KW-1185">Reference proteome</keyword>
<dbReference type="GO" id="GO:0046872">
    <property type="term" value="F:metal ion binding"/>
    <property type="evidence" value="ECO:0007669"/>
    <property type="project" value="UniProtKB-KW"/>
</dbReference>
<dbReference type="InterPro" id="IPR044861">
    <property type="entry name" value="IPNS-like_FE2OG_OXY"/>
</dbReference>
<dbReference type="InterPro" id="IPR050295">
    <property type="entry name" value="Plant_2OG-oxidoreductases"/>
</dbReference>
<dbReference type="Pfam" id="PF14226">
    <property type="entry name" value="DIOX_N"/>
    <property type="match status" value="1"/>
</dbReference>
<dbReference type="PANTHER" id="PTHR47991">
    <property type="entry name" value="OXOGLUTARATE/IRON-DEPENDENT DIOXYGENASE"/>
    <property type="match status" value="1"/>
</dbReference>
<dbReference type="EMBL" id="JAVXUP010001464">
    <property type="protein sequence ID" value="KAK3011292.1"/>
    <property type="molecule type" value="Genomic_DNA"/>
</dbReference>
<feature type="domain" description="Fe2OG dioxygenase" evidence="6">
    <location>
        <begin position="201"/>
        <end position="301"/>
    </location>
</feature>
<dbReference type="GO" id="GO:0016705">
    <property type="term" value="F:oxidoreductase activity, acting on paired donors, with incorporation or reduction of molecular oxygen"/>
    <property type="evidence" value="ECO:0007669"/>
    <property type="project" value="UniProtKB-ARBA"/>
</dbReference>
<dbReference type="SUPFAM" id="SSF51197">
    <property type="entry name" value="Clavaminate synthase-like"/>
    <property type="match status" value="1"/>
</dbReference>
<proteinExistence type="inferred from homology"/>
<evidence type="ECO:0000256" key="1">
    <source>
        <dbReference type="ARBA" id="ARBA00008056"/>
    </source>
</evidence>
<sequence>MASSKAISHGNVQVLAKEITFALPQQYIQANQEPTVLLDGTNCLPAVPVVDMRHLIMGEAEKFELERLHSICKEWGVFQLVNHGISSLLVEKVKSEIERFFKLSLEEKMRYKQRPGDFEGYGQTPVHSADEKVDWSDKFLMITNPVHRRKPYLLPELPSSLREAMESYISEVQRLAMKLLGLMAQALKMDKGEMEEMFEDGMQFMRMTYYPPCPQPEQVVGLRPHSDATGLTILLQVNGVEGLQVKRNGVWIPVKFLSDAFVVNVGDILEILSNGIYSSAEHRATVNSMNERISTAMFFNPKFSAEIGPATSLISMTNPPLFKKIGGEKYVKDFFSRKLYGKSFLDDMKIENGDTAILDGESLL</sequence>
<protein>
    <recommendedName>
        <fullName evidence="6">Fe2OG dioxygenase domain-containing protein</fullName>
    </recommendedName>
</protein>
<dbReference type="FunFam" id="2.60.120.330:FF:000001">
    <property type="entry name" value="Protein SRG1"/>
    <property type="match status" value="1"/>
</dbReference>
<evidence type="ECO:0000256" key="2">
    <source>
        <dbReference type="ARBA" id="ARBA00022723"/>
    </source>
</evidence>
<name>A0AA88VM41_9ASTE</name>
<evidence type="ECO:0000256" key="4">
    <source>
        <dbReference type="ARBA" id="ARBA00023004"/>
    </source>
</evidence>
<keyword evidence="3 5" id="KW-0560">Oxidoreductase</keyword>
<evidence type="ECO:0000259" key="6">
    <source>
        <dbReference type="PROSITE" id="PS51471"/>
    </source>
</evidence>
<gene>
    <name evidence="7" type="ORF">RJ639_011467</name>
</gene>
<dbReference type="InterPro" id="IPR027443">
    <property type="entry name" value="IPNS-like_sf"/>
</dbReference>
<keyword evidence="4 5" id="KW-0408">Iron</keyword>
<evidence type="ECO:0000256" key="3">
    <source>
        <dbReference type="ARBA" id="ARBA00023002"/>
    </source>
</evidence>
<organism evidence="7 8">
    <name type="scientific">Escallonia herrerae</name>
    <dbReference type="NCBI Taxonomy" id="1293975"/>
    <lineage>
        <taxon>Eukaryota</taxon>
        <taxon>Viridiplantae</taxon>
        <taxon>Streptophyta</taxon>
        <taxon>Embryophyta</taxon>
        <taxon>Tracheophyta</taxon>
        <taxon>Spermatophyta</taxon>
        <taxon>Magnoliopsida</taxon>
        <taxon>eudicotyledons</taxon>
        <taxon>Gunneridae</taxon>
        <taxon>Pentapetalae</taxon>
        <taxon>asterids</taxon>
        <taxon>campanulids</taxon>
        <taxon>Escalloniales</taxon>
        <taxon>Escalloniaceae</taxon>
        <taxon>Escallonia</taxon>
    </lineage>
</organism>
<accession>A0AA88VM41</accession>
<dbReference type="InterPro" id="IPR026992">
    <property type="entry name" value="DIOX_N"/>
</dbReference>
<dbReference type="AlphaFoldDB" id="A0AA88VM41"/>
<dbReference type="Gene3D" id="2.60.120.330">
    <property type="entry name" value="B-lactam Antibiotic, Isopenicillin N Synthase, Chain"/>
    <property type="match status" value="1"/>
</dbReference>
<dbReference type="Pfam" id="PF03171">
    <property type="entry name" value="2OG-FeII_Oxy"/>
    <property type="match status" value="1"/>
</dbReference>
<dbReference type="Proteomes" id="UP001188597">
    <property type="component" value="Unassembled WGS sequence"/>
</dbReference>
<keyword evidence="2 5" id="KW-0479">Metal-binding</keyword>
<evidence type="ECO:0000313" key="7">
    <source>
        <dbReference type="EMBL" id="KAK3011292.1"/>
    </source>
</evidence>
<evidence type="ECO:0000313" key="8">
    <source>
        <dbReference type="Proteomes" id="UP001188597"/>
    </source>
</evidence>
<comment type="similarity">
    <text evidence="1 5">Belongs to the iron/ascorbate-dependent oxidoreductase family.</text>
</comment>
<dbReference type="PROSITE" id="PS51471">
    <property type="entry name" value="FE2OG_OXY"/>
    <property type="match status" value="1"/>
</dbReference>
<reference evidence="7" key="1">
    <citation type="submission" date="2022-12" db="EMBL/GenBank/DDBJ databases">
        <title>Draft genome assemblies for two species of Escallonia (Escalloniales).</title>
        <authorList>
            <person name="Chanderbali A."/>
            <person name="Dervinis C."/>
            <person name="Anghel I."/>
            <person name="Soltis D."/>
            <person name="Soltis P."/>
            <person name="Zapata F."/>
        </authorList>
    </citation>
    <scope>NUCLEOTIDE SEQUENCE</scope>
    <source>
        <strain evidence="7">UCBG64.0493</strain>
        <tissue evidence="7">Leaf</tissue>
    </source>
</reference>
<dbReference type="InterPro" id="IPR005123">
    <property type="entry name" value="Oxoglu/Fe-dep_dioxygenase_dom"/>
</dbReference>
<evidence type="ECO:0000256" key="5">
    <source>
        <dbReference type="RuleBase" id="RU003682"/>
    </source>
</evidence>